<dbReference type="Pfam" id="PF00431">
    <property type="entry name" value="CUB"/>
    <property type="match status" value="3"/>
</dbReference>
<reference evidence="5" key="2">
    <citation type="submission" date="2022-06" db="UniProtKB">
        <authorList>
            <consortium name="EnsemblMetazoa"/>
        </authorList>
    </citation>
    <scope>IDENTIFICATION</scope>
</reference>
<dbReference type="GO" id="GO:0016247">
    <property type="term" value="F:channel regulator activity"/>
    <property type="evidence" value="ECO:0007669"/>
    <property type="project" value="EnsemblMetazoa"/>
</dbReference>
<dbReference type="AlphaFoldDB" id="A0A8R1XP65"/>
<dbReference type="GO" id="GO:0008344">
    <property type="term" value="P:adult locomotory behavior"/>
    <property type="evidence" value="ECO:0007669"/>
    <property type="project" value="EnsemblMetazoa"/>
</dbReference>
<feature type="domain" description="CUB" evidence="4">
    <location>
        <begin position="621"/>
        <end position="740"/>
    </location>
</feature>
<dbReference type="GO" id="GO:0040012">
    <property type="term" value="P:regulation of locomotion"/>
    <property type="evidence" value="ECO:0007669"/>
    <property type="project" value="EnsemblMetazoa"/>
</dbReference>
<feature type="domain" description="CUB" evidence="4">
    <location>
        <begin position="67"/>
        <end position="207"/>
    </location>
</feature>
<reference evidence="6" key="1">
    <citation type="submission" date="2013-10" db="EMBL/GenBank/DDBJ databases">
        <title>Genome sequencing of Onchocerca volvulus.</title>
        <authorList>
            <person name="Cotton J."/>
            <person name="Tsai J."/>
            <person name="Stanley E."/>
            <person name="Tracey A."/>
            <person name="Holroyd N."/>
            <person name="Lustigman S."/>
            <person name="Berriman M."/>
        </authorList>
    </citation>
    <scope>NUCLEOTIDE SEQUENCE</scope>
</reference>
<dbReference type="GO" id="GO:0032589">
    <property type="term" value="C:neuron projection membrane"/>
    <property type="evidence" value="ECO:0007669"/>
    <property type="project" value="EnsemblMetazoa"/>
</dbReference>
<dbReference type="SUPFAM" id="SSF49854">
    <property type="entry name" value="Spermadhesin, CUB domain"/>
    <property type="match status" value="4"/>
</dbReference>
<dbReference type="Proteomes" id="UP000024404">
    <property type="component" value="Unassembled WGS sequence"/>
</dbReference>
<keyword evidence="6" id="KW-1185">Reference proteome</keyword>
<name>A0A8R1XP65_ONCVO</name>
<evidence type="ECO:0000259" key="4">
    <source>
        <dbReference type="PROSITE" id="PS01180"/>
    </source>
</evidence>
<dbReference type="GO" id="GO:0051968">
    <property type="term" value="P:positive regulation of synaptic transmission, glutamatergic"/>
    <property type="evidence" value="ECO:0007669"/>
    <property type="project" value="EnsemblMetazoa"/>
</dbReference>
<dbReference type="CDD" id="cd00041">
    <property type="entry name" value="CUB"/>
    <property type="match status" value="2"/>
</dbReference>
<organism evidence="5 6">
    <name type="scientific">Onchocerca volvulus</name>
    <dbReference type="NCBI Taxonomy" id="6282"/>
    <lineage>
        <taxon>Eukaryota</taxon>
        <taxon>Metazoa</taxon>
        <taxon>Ecdysozoa</taxon>
        <taxon>Nematoda</taxon>
        <taxon>Chromadorea</taxon>
        <taxon>Rhabditida</taxon>
        <taxon>Spirurina</taxon>
        <taxon>Spiruromorpha</taxon>
        <taxon>Filarioidea</taxon>
        <taxon>Onchocercidae</taxon>
        <taxon>Onchocerca</taxon>
    </lineage>
</organism>
<dbReference type="EMBL" id="CMVM020000047">
    <property type="status" value="NOT_ANNOTATED_CDS"/>
    <property type="molecule type" value="Genomic_DNA"/>
</dbReference>
<dbReference type="EnsemblMetazoa" id="OVOC1517.1">
    <property type="protein sequence ID" value="OVOC1517.1"/>
    <property type="gene ID" value="WBGene00238326"/>
</dbReference>
<comment type="caution">
    <text evidence="3">Lacks conserved residue(s) required for the propagation of feature annotation.</text>
</comment>
<keyword evidence="2" id="KW-1015">Disulfide bond</keyword>
<dbReference type="InterPro" id="IPR035914">
    <property type="entry name" value="Sperma_CUB_dom_sf"/>
</dbReference>
<evidence type="ECO:0000256" key="2">
    <source>
        <dbReference type="ARBA" id="ARBA00023157"/>
    </source>
</evidence>
<feature type="domain" description="CUB" evidence="4">
    <location>
        <begin position="222"/>
        <end position="333"/>
    </location>
</feature>
<proteinExistence type="predicted"/>
<dbReference type="PROSITE" id="PS01180">
    <property type="entry name" value="CUB"/>
    <property type="match status" value="3"/>
</dbReference>
<dbReference type="GO" id="GO:0045202">
    <property type="term" value="C:synapse"/>
    <property type="evidence" value="ECO:0007669"/>
    <property type="project" value="EnsemblMetazoa"/>
</dbReference>
<accession>A0A8R1XP65</accession>
<dbReference type="OMA" id="RCDEMDH"/>
<evidence type="ECO:0000256" key="3">
    <source>
        <dbReference type="PROSITE-ProRule" id="PRU00059"/>
    </source>
</evidence>
<dbReference type="GO" id="GO:0006972">
    <property type="term" value="P:hyperosmotic response"/>
    <property type="evidence" value="ECO:0007669"/>
    <property type="project" value="EnsemblMetazoa"/>
</dbReference>
<dbReference type="InterPro" id="IPR000859">
    <property type="entry name" value="CUB_dom"/>
</dbReference>
<protein>
    <recommendedName>
        <fullName evidence="4">CUB domain-containing protein</fullName>
    </recommendedName>
</protein>
<keyword evidence="1" id="KW-0677">Repeat</keyword>
<evidence type="ECO:0000256" key="1">
    <source>
        <dbReference type="ARBA" id="ARBA00022737"/>
    </source>
</evidence>
<dbReference type="Gene3D" id="2.60.120.290">
    <property type="entry name" value="Spermadhesin, CUB domain"/>
    <property type="match status" value="4"/>
</dbReference>
<dbReference type="GO" id="GO:0001966">
    <property type="term" value="P:thigmotaxis"/>
    <property type="evidence" value="ECO:0007669"/>
    <property type="project" value="EnsemblMetazoa"/>
</dbReference>
<dbReference type="GO" id="GO:0008328">
    <property type="term" value="C:ionotropic glutamate receptor complex"/>
    <property type="evidence" value="ECO:0007669"/>
    <property type="project" value="EnsemblMetazoa"/>
</dbReference>
<sequence>MKGKILKIELHQIIQIYSNCFIHRMVNVGFTCILSSCRLANYRIPFLIPYLYLSFLLRLTNTSLVSCRCVQFNSTGIFQSPDFPKAPLSFLSSSSSSVLPLSYPSSMLLQHPFLCLLYKFIAPDGYIIEVIFDYFHLSPRIDRCNDYLRLFDGIPDGLIDEKTTYNGEFCATEIEIGQTFYSYTRYLIFHVQLSSASKGFHGTYNFIPKERFLSNATEIEPCHFRIDVLAGNLFSPNYPYFYPTTANCTYYLAPRQGFHLIISLEYLNLRRYACHEDFIDIYQIHPKVHLEKLCYDSIPPYQIHTKDGYIIEFHGANNDVVKARGFHISFKYVPQQLSQNNQLINDSFPNLDYSSFALFSSHPSIFSSAVINNVHDDEKIGSSELFVVKCSSLSSSFLKVSSKFIIDCFSLYSMVQSSSMSLGFIKAILVAKTMKVLDYERIAYFLLTLFMMILKSDGEQCPVRIISPSVVDTNLSFSSTSGIVNSSQYVNSDEPFKCQFVFLGSGTEKVQITFLYFNLYARTPHLNNITSNRCDEMDHLSAHVLIGTRMSRIEDFCGSETPPRLMSTKNLLTLDYVIRSTKTARRMMANAEKFGFVLKYHFRSDLGLSEMNADVRNDLTCHYEFNSSWRSSGYIFSPNHPGYYPRNIDCHYIFHGTDKQVVVIHFEYFDIEGLSTCDDSTHSDYVLFSNYQTQDRTNRRYCGQVCPKDSIVSESNYFRMLFRSNDIFDATGFYAHYQFITEQVSQINRVKVTTNASSFAKLSYFWLAVLLSLEITHKLML</sequence>
<dbReference type="FunFam" id="2.60.120.290:FF:000058">
    <property type="entry name" value="CUB domaincontaining protein"/>
    <property type="match status" value="1"/>
</dbReference>
<evidence type="ECO:0000313" key="6">
    <source>
        <dbReference type="Proteomes" id="UP000024404"/>
    </source>
</evidence>
<evidence type="ECO:0000313" key="5">
    <source>
        <dbReference type="EnsemblMetazoa" id="OVOC1517.1"/>
    </source>
</evidence>
<dbReference type="PANTHER" id="PTHR24251">
    <property type="entry name" value="OVOCHYMASE-RELATED"/>
    <property type="match status" value="1"/>
</dbReference>
<dbReference type="SMART" id="SM00042">
    <property type="entry name" value="CUB"/>
    <property type="match status" value="4"/>
</dbReference>